<dbReference type="EMBL" id="CAKJVE010000004">
    <property type="protein sequence ID" value="CAG9710413.1"/>
    <property type="molecule type" value="Genomic_DNA"/>
</dbReference>
<comment type="caution">
    <text evidence="1">The sequence shown here is derived from an EMBL/GenBank/DDBJ whole genome shotgun (WGS) entry which is preliminary data.</text>
</comment>
<gene>
    <name evidence="1" type="ORF">CNEO_44756</name>
</gene>
<dbReference type="AlphaFoldDB" id="A0AA86JSH0"/>
<sequence>MCNLFEFNSEYNSVKAIIIFTFIIEYNYCCFLTNKDKSAIIISEKRYLIIII</sequence>
<protein>
    <submittedName>
        <fullName evidence="1">Uncharacterized protein</fullName>
    </submittedName>
</protein>
<dbReference type="Proteomes" id="UP000789738">
    <property type="component" value="Unassembled WGS sequence"/>
</dbReference>
<evidence type="ECO:0000313" key="1">
    <source>
        <dbReference type="EMBL" id="CAG9710413.1"/>
    </source>
</evidence>
<name>A0AA86JSH0_9CLOT</name>
<proteinExistence type="predicted"/>
<organism evidence="1 2">
    <name type="scientific">Clostridium neonatale</name>
    <dbReference type="NCBI Taxonomy" id="137838"/>
    <lineage>
        <taxon>Bacteria</taxon>
        <taxon>Bacillati</taxon>
        <taxon>Bacillota</taxon>
        <taxon>Clostridia</taxon>
        <taxon>Eubacteriales</taxon>
        <taxon>Clostridiaceae</taxon>
        <taxon>Clostridium</taxon>
    </lineage>
</organism>
<evidence type="ECO:0000313" key="2">
    <source>
        <dbReference type="Proteomes" id="UP000789738"/>
    </source>
</evidence>
<accession>A0AA86JSH0</accession>
<reference evidence="1" key="1">
    <citation type="submission" date="2021-10" db="EMBL/GenBank/DDBJ databases">
        <authorList>
            <person name="Mesa V."/>
        </authorList>
    </citation>
    <scope>NUCLEOTIDE SEQUENCE</scope>
    <source>
        <strain evidence="1">CC3_PB</strain>
    </source>
</reference>